<reference evidence="1" key="1">
    <citation type="submission" date="2017-09" db="EMBL/GenBank/DDBJ databases">
        <title>Polyketide synthases of a Diaporthe helianthi virulent isolate.</title>
        <authorList>
            <person name="Baroncelli R."/>
        </authorList>
    </citation>
    <scope>NUCLEOTIDE SEQUENCE [LARGE SCALE GENOMIC DNA]</scope>
    <source>
        <strain evidence="1">7/96</strain>
    </source>
</reference>
<comment type="caution">
    <text evidence="1">The sequence shown here is derived from an EMBL/GenBank/DDBJ whole genome shotgun (WGS) entry which is preliminary data.</text>
</comment>
<dbReference type="Proteomes" id="UP000094444">
    <property type="component" value="Unassembled WGS sequence"/>
</dbReference>
<accession>A0A2P5HV11</accession>
<dbReference type="AlphaFoldDB" id="A0A2P5HV11"/>
<dbReference type="InParanoid" id="A0A2P5HV11"/>
<dbReference type="EMBL" id="MAVT02000683">
    <property type="protein sequence ID" value="POS74099.1"/>
    <property type="molecule type" value="Genomic_DNA"/>
</dbReference>
<dbReference type="OrthoDB" id="4757738at2759"/>
<gene>
    <name evidence="1" type="ORF">DHEL01_v207506</name>
</gene>
<evidence type="ECO:0000313" key="1">
    <source>
        <dbReference type="EMBL" id="POS74099.1"/>
    </source>
</evidence>
<evidence type="ECO:0000313" key="2">
    <source>
        <dbReference type="Proteomes" id="UP000094444"/>
    </source>
</evidence>
<protein>
    <submittedName>
        <fullName evidence="1">Uncharacterized protein</fullName>
    </submittedName>
</protein>
<sequence length="226" mass="26079">MNPYDKVPPPNPRAVQSVKQLCSKIKALYPGNVTDFEKRYGAWQSTCPDLTSSTEFLDLAKLGPKSIPLVVEKLTQTEDFFATSLYNKIEKDSKFKVDRNNVLDYCTLQRHANLVVDMNYNRYNNIEEALKQFKTSMQQKYDSLDINLPNCSDDDAYKRLTEFGEGAIAHIMIEWKTNSDEQADRIWASLINEIVHGHRSGDFGSGIGRWEDWNDWFENMDYDDAP</sequence>
<name>A0A2P5HV11_DIAHE</name>
<dbReference type="STRING" id="158607.A0A2P5HV11"/>
<keyword evidence="2" id="KW-1185">Reference proteome</keyword>
<proteinExistence type="predicted"/>
<organism evidence="1 2">
    <name type="scientific">Diaporthe helianthi</name>
    <dbReference type="NCBI Taxonomy" id="158607"/>
    <lineage>
        <taxon>Eukaryota</taxon>
        <taxon>Fungi</taxon>
        <taxon>Dikarya</taxon>
        <taxon>Ascomycota</taxon>
        <taxon>Pezizomycotina</taxon>
        <taxon>Sordariomycetes</taxon>
        <taxon>Sordariomycetidae</taxon>
        <taxon>Diaporthales</taxon>
        <taxon>Diaporthaceae</taxon>
        <taxon>Diaporthe</taxon>
    </lineage>
</organism>